<accession>A0A1G8EY61</accession>
<dbReference type="AlphaFoldDB" id="A0A1G8EY61"/>
<proteinExistence type="predicted"/>
<dbReference type="STRING" id="568899.SAMN05192534_110117"/>
<keyword evidence="2" id="KW-1185">Reference proteome</keyword>
<dbReference type="EMBL" id="FNDK01000010">
    <property type="protein sequence ID" value="SDH74802.1"/>
    <property type="molecule type" value="Genomic_DNA"/>
</dbReference>
<dbReference type="RefSeq" id="WP_091273513.1">
    <property type="nucleotide sequence ID" value="NZ_FNDK01000010.1"/>
</dbReference>
<evidence type="ECO:0000313" key="2">
    <source>
        <dbReference type="Proteomes" id="UP000199163"/>
    </source>
</evidence>
<sequence length="59" mass="6633">MGRASGGSCLWKENKLHTHEAADEPRFKKAESGVLRYVSIGSAVCHRNDMKDENENNEE</sequence>
<dbReference type="Proteomes" id="UP000199163">
    <property type="component" value="Unassembled WGS sequence"/>
</dbReference>
<evidence type="ECO:0000313" key="1">
    <source>
        <dbReference type="EMBL" id="SDH74802.1"/>
    </source>
</evidence>
<reference evidence="1 2" key="1">
    <citation type="submission" date="2016-10" db="EMBL/GenBank/DDBJ databases">
        <authorList>
            <person name="de Groot N.N."/>
        </authorList>
    </citation>
    <scope>NUCLEOTIDE SEQUENCE [LARGE SCALE GENOMIC DNA]</scope>
    <source>
        <strain evidence="1 2">DSM 21632</strain>
    </source>
</reference>
<protein>
    <submittedName>
        <fullName evidence="1">Uncharacterized protein</fullName>
    </submittedName>
</protein>
<organism evidence="1 2">
    <name type="scientific">Alteribacillus persepolensis</name>
    <dbReference type="NCBI Taxonomy" id="568899"/>
    <lineage>
        <taxon>Bacteria</taxon>
        <taxon>Bacillati</taxon>
        <taxon>Bacillota</taxon>
        <taxon>Bacilli</taxon>
        <taxon>Bacillales</taxon>
        <taxon>Bacillaceae</taxon>
        <taxon>Alteribacillus</taxon>
    </lineage>
</organism>
<name>A0A1G8EY61_9BACI</name>
<gene>
    <name evidence="1" type="ORF">SAMN05192534_110117</name>
</gene>